<evidence type="ECO:0000256" key="15">
    <source>
        <dbReference type="PIRSR" id="PIRSR600243-1"/>
    </source>
</evidence>
<keyword evidence="7" id="KW-0645">Protease</keyword>
<dbReference type="InterPro" id="IPR016050">
    <property type="entry name" value="Proteasome_bsu_CS"/>
</dbReference>
<comment type="function">
    <text evidence="2">The proteasome is a multicatalytic proteinase complex which is characterized by its ability to cleave peptides with Arg, Phe, Tyr, Leu, and Glu adjacent to the leaving group at neutral or slightly basic pH. The proteasome has an ATP-dependent proteolytic activity.</text>
</comment>
<keyword evidence="9" id="KW-0888">Threonine protease</keyword>
<dbReference type="CDD" id="cd03762">
    <property type="entry name" value="proteasome_beta_type_6"/>
    <property type="match status" value="1"/>
</dbReference>
<evidence type="ECO:0000259" key="18">
    <source>
        <dbReference type="Pfam" id="PF01490"/>
    </source>
</evidence>
<feature type="compositionally biased region" description="Basic and acidic residues" evidence="16">
    <location>
        <begin position="10"/>
        <end position="25"/>
    </location>
</feature>
<feature type="transmembrane region" description="Helical" evidence="17">
    <location>
        <begin position="200"/>
        <end position="223"/>
    </location>
</feature>
<keyword evidence="6" id="KW-0963">Cytoplasm</keyword>
<dbReference type="PANTHER" id="PTHR32194:SF0">
    <property type="entry name" value="ATP-DEPENDENT PROTEASE SUBUNIT HSLV"/>
    <property type="match status" value="1"/>
</dbReference>
<evidence type="ECO:0000256" key="9">
    <source>
        <dbReference type="ARBA" id="ARBA00022698"/>
    </source>
</evidence>
<keyword evidence="14 17" id="KW-0472">Membrane</keyword>
<keyword evidence="12" id="KW-0813">Transport</keyword>
<dbReference type="GO" id="GO:0004298">
    <property type="term" value="F:threonine-type endopeptidase activity"/>
    <property type="evidence" value="ECO:0007669"/>
    <property type="project" value="UniProtKB-KW"/>
</dbReference>
<feature type="transmembrane region" description="Helical" evidence="17">
    <location>
        <begin position="175"/>
        <end position="194"/>
    </location>
</feature>
<dbReference type="InterPro" id="IPR023333">
    <property type="entry name" value="Proteasome_suB-type"/>
</dbReference>
<feature type="transmembrane region" description="Helical" evidence="17">
    <location>
        <begin position="444"/>
        <end position="466"/>
    </location>
</feature>
<evidence type="ECO:0000256" key="12">
    <source>
        <dbReference type="ARBA" id="ARBA00022970"/>
    </source>
</evidence>
<dbReference type="PANTHER" id="PTHR32194">
    <property type="entry name" value="METALLOPROTEASE TLDD"/>
    <property type="match status" value="1"/>
</dbReference>
<dbReference type="InterPro" id="IPR001353">
    <property type="entry name" value="Proteasome_sua/b"/>
</dbReference>
<feature type="region of interest" description="Disordered" evidence="16">
    <location>
        <begin position="1"/>
        <end position="37"/>
    </location>
</feature>
<evidence type="ECO:0000256" key="4">
    <source>
        <dbReference type="ARBA" id="ARBA00004370"/>
    </source>
</evidence>
<dbReference type="GO" id="GO:0051603">
    <property type="term" value="P:proteolysis involved in protein catabolic process"/>
    <property type="evidence" value="ECO:0007669"/>
    <property type="project" value="InterPro"/>
</dbReference>
<keyword evidence="11" id="KW-0647">Proteasome</keyword>
<evidence type="ECO:0000256" key="7">
    <source>
        <dbReference type="ARBA" id="ARBA00022670"/>
    </source>
</evidence>
<evidence type="ECO:0000256" key="5">
    <source>
        <dbReference type="ARBA" id="ARBA00012039"/>
    </source>
</evidence>
<feature type="region of interest" description="Disordered" evidence="16">
    <location>
        <begin position="503"/>
        <end position="533"/>
    </location>
</feature>
<keyword evidence="10" id="KW-0378">Hydrolase</keyword>
<name>A0A9D4TEW0_CHLVU</name>
<keyword evidence="8 17" id="KW-0812">Transmembrane</keyword>
<evidence type="ECO:0000256" key="11">
    <source>
        <dbReference type="ARBA" id="ARBA00022942"/>
    </source>
</evidence>
<reference evidence="19" key="2">
    <citation type="submission" date="2020-11" db="EMBL/GenBank/DDBJ databases">
        <authorList>
            <person name="Cecchin M."/>
            <person name="Marcolungo L."/>
            <person name="Rossato M."/>
            <person name="Girolomoni L."/>
            <person name="Cosentino E."/>
            <person name="Cuine S."/>
            <person name="Li-Beisson Y."/>
            <person name="Delledonne M."/>
            <person name="Ballottari M."/>
        </authorList>
    </citation>
    <scope>NUCLEOTIDE SEQUENCE</scope>
    <source>
        <strain evidence="19">211/11P</strain>
        <tissue evidence="19">Whole cell</tissue>
    </source>
</reference>
<feature type="compositionally biased region" description="Low complexity" evidence="16">
    <location>
        <begin position="503"/>
        <end position="517"/>
    </location>
</feature>
<feature type="transmembrane region" description="Helical" evidence="17">
    <location>
        <begin position="334"/>
        <end position="354"/>
    </location>
</feature>
<dbReference type="OrthoDB" id="513138at2759"/>
<dbReference type="InterPro" id="IPR029055">
    <property type="entry name" value="Ntn_hydrolases_N"/>
</dbReference>
<sequence>MSLPPPPRPQAHDPLRDRLLPGGHDEEQEGGARPAAAAASQAGKVLSNLINAGIGTSTVAMPLAVRTAGLGVTAAAFTVQAVSGVLSNHILSRESARDGAGSYHDIMSARFGKWGARAVAAAQVVNSLGKTVVWLIILADLLVGSEGDGSGLLPLALRTAGYPGAAEAGWWLHRWLWVLLLAALAIPACTVHSLSKLSGISLIGDAAVALMAASGVGLAVVAWRQGKAHGLHWKPDAGAGSRYGMALEVASVFPVITGAAFTQNNIHTVMGELRPYRQGLLDATQAVSRLLTVAIFLCIGISNALVFGPSLQPDILLNYGVNSETLQDLLAQRIVLWLSVAVKLSFLVNGLLSLPMYLYPAQRNVWDALPQQDAEERMDNRKSFALTNIASLAGCALVAVLVPSVWKPLKLLGGTAVSCMSFVFPGLIIIGAGTNVRSSNWDRVLWALGFPLVVFGLLQAAASIAAQFKRDAVLLATAADLQALDVASPTFALLFALTTTPGPRQAPAAPGAAPITRSKMDAGPSPHSLETPPHTGTTVVAVAYAGGVVLGADSRVSTGTYISNRASDKITPLADNVHLLRSGSAADTQAVADYVRYFTEQHEIQLQRTPDVHTVANLVKEMNYQYKHLVGAMIVAGWDAEQGGQVYGCPIGGTISREPWTTDGSGSTFIWGFLDSEFKEGMGREEAEELVASALALAMSRDGSSGGVIRLVTVSKDGAQRRLITPEQHPVFWDEIPAPMGMVI</sequence>
<evidence type="ECO:0000256" key="8">
    <source>
        <dbReference type="ARBA" id="ARBA00022692"/>
    </source>
</evidence>
<evidence type="ECO:0000313" key="20">
    <source>
        <dbReference type="Proteomes" id="UP001055712"/>
    </source>
</evidence>
<evidence type="ECO:0000256" key="10">
    <source>
        <dbReference type="ARBA" id="ARBA00022801"/>
    </source>
</evidence>
<dbReference type="GO" id="GO:0016020">
    <property type="term" value="C:membrane"/>
    <property type="evidence" value="ECO:0007669"/>
    <property type="project" value="UniProtKB-SubCell"/>
</dbReference>
<evidence type="ECO:0000313" key="19">
    <source>
        <dbReference type="EMBL" id="KAI3423909.1"/>
    </source>
</evidence>
<dbReference type="GO" id="GO:0005737">
    <property type="term" value="C:cytoplasm"/>
    <property type="evidence" value="ECO:0007669"/>
    <property type="project" value="TreeGrafter"/>
</dbReference>
<gene>
    <name evidence="19" type="ORF">D9Q98_009743</name>
</gene>
<keyword evidence="12" id="KW-0029">Amino-acid transport</keyword>
<comment type="subcellular location">
    <subcellularLocation>
        <location evidence="4">Membrane</location>
    </subcellularLocation>
    <subcellularLocation>
        <location evidence="3">Nucleus</location>
    </subcellularLocation>
</comment>
<comment type="catalytic activity">
    <reaction evidence="1">
        <text>Cleavage of peptide bonds with very broad specificity.</text>
        <dbReference type="EC" id="3.4.25.1"/>
    </reaction>
</comment>
<keyword evidence="20" id="KW-1185">Reference proteome</keyword>
<dbReference type="GO" id="GO:0005634">
    <property type="term" value="C:nucleus"/>
    <property type="evidence" value="ECO:0007669"/>
    <property type="project" value="UniProtKB-SubCell"/>
</dbReference>
<dbReference type="AlphaFoldDB" id="A0A9D4TEW0"/>
<keyword evidence="13 17" id="KW-1133">Transmembrane helix</keyword>
<evidence type="ECO:0000256" key="6">
    <source>
        <dbReference type="ARBA" id="ARBA00022490"/>
    </source>
</evidence>
<dbReference type="PRINTS" id="PR00141">
    <property type="entry name" value="PROTEASOME"/>
</dbReference>
<protein>
    <recommendedName>
        <fullName evidence="5">proteasome endopeptidase complex</fullName>
        <ecNumber evidence="5">3.4.25.1</ecNumber>
    </recommendedName>
</protein>
<dbReference type="EC" id="3.4.25.1" evidence="5"/>
<dbReference type="InterPro" id="IPR013057">
    <property type="entry name" value="AA_transpt_TM"/>
</dbReference>
<evidence type="ECO:0000256" key="16">
    <source>
        <dbReference type="SAM" id="MobiDB-lite"/>
    </source>
</evidence>
<accession>A0A9D4TEW0</accession>
<feature type="transmembrane region" description="Helical" evidence="17">
    <location>
        <begin position="286"/>
        <end position="307"/>
    </location>
</feature>
<feature type="domain" description="Amino acid transporter transmembrane" evidence="18">
    <location>
        <begin position="41"/>
        <end position="466"/>
    </location>
</feature>
<dbReference type="GO" id="GO:0019774">
    <property type="term" value="C:proteasome core complex, beta-subunit complex"/>
    <property type="evidence" value="ECO:0007669"/>
    <property type="project" value="UniProtKB-ARBA"/>
</dbReference>
<evidence type="ECO:0000256" key="17">
    <source>
        <dbReference type="SAM" id="Phobius"/>
    </source>
</evidence>
<dbReference type="InterPro" id="IPR000243">
    <property type="entry name" value="Pept_T1A_subB"/>
</dbReference>
<reference evidence="19" key="1">
    <citation type="journal article" date="2019" name="Plant J.">
        <title>Chlorella vulgaris genome assembly and annotation reveals the molecular basis for metabolic acclimation to high light conditions.</title>
        <authorList>
            <person name="Cecchin M."/>
            <person name="Marcolungo L."/>
            <person name="Rossato M."/>
            <person name="Girolomoni L."/>
            <person name="Cosentino E."/>
            <person name="Cuine S."/>
            <person name="Li-Beisson Y."/>
            <person name="Delledonne M."/>
            <person name="Ballottari M."/>
        </authorList>
    </citation>
    <scope>NUCLEOTIDE SEQUENCE</scope>
    <source>
        <strain evidence="19">211/11P</strain>
    </source>
</reference>
<dbReference type="Proteomes" id="UP001055712">
    <property type="component" value="Unassembled WGS sequence"/>
</dbReference>
<dbReference type="Pfam" id="PF00227">
    <property type="entry name" value="Proteasome"/>
    <property type="match status" value="1"/>
</dbReference>
<evidence type="ECO:0000256" key="3">
    <source>
        <dbReference type="ARBA" id="ARBA00004123"/>
    </source>
</evidence>
<feature type="transmembrane region" description="Helical" evidence="17">
    <location>
        <begin position="384"/>
        <end position="406"/>
    </location>
</feature>
<evidence type="ECO:0000256" key="1">
    <source>
        <dbReference type="ARBA" id="ARBA00001198"/>
    </source>
</evidence>
<evidence type="ECO:0000256" key="14">
    <source>
        <dbReference type="ARBA" id="ARBA00023136"/>
    </source>
</evidence>
<dbReference type="EMBL" id="SIDB01000014">
    <property type="protein sequence ID" value="KAI3423909.1"/>
    <property type="molecule type" value="Genomic_DNA"/>
</dbReference>
<proteinExistence type="predicted"/>
<comment type="caution">
    <text evidence="19">The sequence shown here is derived from an EMBL/GenBank/DDBJ whole genome shotgun (WGS) entry which is preliminary data.</text>
</comment>
<dbReference type="Pfam" id="PF01490">
    <property type="entry name" value="Aa_trans"/>
    <property type="match status" value="1"/>
</dbReference>
<dbReference type="SUPFAM" id="SSF56235">
    <property type="entry name" value="N-terminal nucleophile aminohydrolases (Ntn hydrolases)"/>
    <property type="match status" value="1"/>
</dbReference>
<dbReference type="PROSITE" id="PS00854">
    <property type="entry name" value="PROTEASOME_BETA_1"/>
    <property type="match status" value="1"/>
</dbReference>
<dbReference type="Gene3D" id="3.60.20.10">
    <property type="entry name" value="Glutamine Phosphoribosylpyrophosphate, subunit 1, domain 1"/>
    <property type="match status" value="1"/>
</dbReference>
<feature type="transmembrane region" description="Helical" evidence="17">
    <location>
        <begin position="412"/>
        <end position="432"/>
    </location>
</feature>
<feature type="active site" description="Nucleophile" evidence="15">
    <location>
        <position position="537"/>
    </location>
</feature>
<evidence type="ECO:0000256" key="2">
    <source>
        <dbReference type="ARBA" id="ARBA00002000"/>
    </source>
</evidence>
<evidence type="ECO:0000256" key="13">
    <source>
        <dbReference type="ARBA" id="ARBA00022989"/>
    </source>
</evidence>
<dbReference type="PROSITE" id="PS51476">
    <property type="entry name" value="PROTEASOME_BETA_2"/>
    <property type="match status" value="1"/>
</dbReference>
<dbReference type="GO" id="GO:0006865">
    <property type="term" value="P:amino acid transport"/>
    <property type="evidence" value="ECO:0007669"/>
    <property type="project" value="UniProtKB-KW"/>
</dbReference>
<organism evidence="19 20">
    <name type="scientific">Chlorella vulgaris</name>
    <name type="common">Green alga</name>
    <dbReference type="NCBI Taxonomy" id="3077"/>
    <lineage>
        <taxon>Eukaryota</taxon>
        <taxon>Viridiplantae</taxon>
        <taxon>Chlorophyta</taxon>
        <taxon>core chlorophytes</taxon>
        <taxon>Trebouxiophyceae</taxon>
        <taxon>Chlorellales</taxon>
        <taxon>Chlorellaceae</taxon>
        <taxon>Chlorella clade</taxon>
        <taxon>Chlorella</taxon>
    </lineage>
</organism>